<dbReference type="PANTHER" id="PTHR43031:SF18">
    <property type="entry name" value="RHODANESE-RELATED SULFURTRANSFERASES"/>
    <property type="match status" value="1"/>
</dbReference>
<dbReference type="Pfam" id="PF00581">
    <property type="entry name" value="Rhodanese"/>
    <property type="match status" value="1"/>
</dbReference>
<dbReference type="InterPro" id="IPR036873">
    <property type="entry name" value="Rhodanese-like_dom_sf"/>
</dbReference>
<evidence type="ECO:0000313" key="3">
    <source>
        <dbReference type="EMBL" id="MBS7824433.1"/>
    </source>
</evidence>
<dbReference type="AlphaFoldDB" id="A0AB35C1W9"/>
<dbReference type="Gene3D" id="3.40.250.10">
    <property type="entry name" value="Rhodanese-like domain"/>
    <property type="match status" value="1"/>
</dbReference>
<proteinExistence type="predicted"/>
<evidence type="ECO:0000256" key="1">
    <source>
        <dbReference type="SAM" id="SignalP"/>
    </source>
</evidence>
<feature type="domain" description="Rhodanese" evidence="2">
    <location>
        <begin position="34"/>
        <end position="117"/>
    </location>
</feature>
<organism evidence="3 4">
    <name type="scientific">Wohlfahrtiimonas chitiniclastica</name>
    <dbReference type="NCBI Taxonomy" id="400946"/>
    <lineage>
        <taxon>Bacteria</taxon>
        <taxon>Pseudomonadati</taxon>
        <taxon>Pseudomonadota</taxon>
        <taxon>Gammaproteobacteria</taxon>
        <taxon>Cardiobacteriales</taxon>
        <taxon>Ignatzschineriaceae</taxon>
        <taxon>Wohlfahrtiimonas</taxon>
    </lineage>
</organism>
<dbReference type="EMBL" id="JAGIBU010000002">
    <property type="protein sequence ID" value="MBS7824433.1"/>
    <property type="molecule type" value="Genomic_DNA"/>
</dbReference>
<reference evidence="3" key="1">
    <citation type="submission" date="2021-03" db="EMBL/GenBank/DDBJ databases">
        <title>Identification and antibiotic profiling of Wohlfahrtiimonas chitiniclastica, an underestimated human pathogen.</title>
        <authorList>
            <person name="Kopf A."/>
            <person name="Bunk B."/>
            <person name="Coldewey S."/>
            <person name="Gunzer F."/>
            <person name="Riedel T."/>
            <person name="Schroettner P."/>
        </authorList>
    </citation>
    <scope>NUCLEOTIDE SEQUENCE</scope>
    <source>
        <strain evidence="3">DSM 100917</strain>
    </source>
</reference>
<evidence type="ECO:0000259" key="2">
    <source>
        <dbReference type="PROSITE" id="PS50206"/>
    </source>
</evidence>
<dbReference type="PROSITE" id="PS50206">
    <property type="entry name" value="RHODANESE_3"/>
    <property type="match status" value="1"/>
</dbReference>
<dbReference type="SMART" id="SM00450">
    <property type="entry name" value="RHOD"/>
    <property type="match status" value="1"/>
</dbReference>
<keyword evidence="1" id="KW-0732">Signal</keyword>
<dbReference type="InterPro" id="IPR001763">
    <property type="entry name" value="Rhodanese-like_dom"/>
</dbReference>
<name>A0AB35C1W9_9GAMM</name>
<comment type="caution">
    <text evidence="3">The sequence shown here is derived from an EMBL/GenBank/DDBJ whole genome shotgun (WGS) entry which is preliminary data.</text>
</comment>
<dbReference type="PANTHER" id="PTHR43031">
    <property type="entry name" value="FAD-DEPENDENT OXIDOREDUCTASE"/>
    <property type="match status" value="1"/>
</dbReference>
<dbReference type="RefSeq" id="WP_213403667.1">
    <property type="nucleotide sequence ID" value="NZ_JAGIBT010000008.1"/>
</dbReference>
<sequence>MKRLLRVLMTTFALQTGFAMAESHLQQPSDYAALKSTQQLIDVRTPAEFSEGTLDNAQNIDFLADDFRANIQTLNKNEPVYLFCRSGNRSEKARNILLEEGFSEVYDLEGGYKAWTLWQEMNKEKTL</sequence>
<dbReference type="InterPro" id="IPR050229">
    <property type="entry name" value="GlpE_sulfurtransferase"/>
</dbReference>
<evidence type="ECO:0000313" key="4">
    <source>
        <dbReference type="Proteomes" id="UP000680020"/>
    </source>
</evidence>
<protein>
    <submittedName>
        <fullName evidence="3">Rhodanese-like domain-containing protein</fullName>
    </submittedName>
</protein>
<feature type="chain" id="PRO_5044189296" evidence="1">
    <location>
        <begin position="22"/>
        <end position="127"/>
    </location>
</feature>
<accession>A0AB35C1W9</accession>
<feature type="signal peptide" evidence="1">
    <location>
        <begin position="1"/>
        <end position="21"/>
    </location>
</feature>
<dbReference type="SUPFAM" id="SSF52821">
    <property type="entry name" value="Rhodanese/Cell cycle control phosphatase"/>
    <property type="match status" value="1"/>
</dbReference>
<gene>
    <name evidence="3" type="ORF">J7561_04355</name>
</gene>
<dbReference type="CDD" id="cd00158">
    <property type="entry name" value="RHOD"/>
    <property type="match status" value="1"/>
</dbReference>
<dbReference type="Proteomes" id="UP000680020">
    <property type="component" value="Unassembled WGS sequence"/>
</dbReference>